<dbReference type="AlphaFoldDB" id="A0AAD3SZA4"/>
<dbReference type="Proteomes" id="UP001279734">
    <property type="component" value="Unassembled WGS sequence"/>
</dbReference>
<keyword evidence="4" id="KW-1185">Reference proteome</keyword>
<feature type="domain" description="NTF2" evidence="2">
    <location>
        <begin position="8"/>
        <end position="105"/>
    </location>
</feature>
<dbReference type="InterPro" id="IPR032710">
    <property type="entry name" value="NTF2-like_dom_sf"/>
</dbReference>
<evidence type="ECO:0000313" key="4">
    <source>
        <dbReference type="Proteomes" id="UP001279734"/>
    </source>
</evidence>
<dbReference type="PANTHER" id="PTHR10693:SF58">
    <property type="entry name" value="OS02G0131700 PROTEIN"/>
    <property type="match status" value="1"/>
</dbReference>
<proteinExistence type="predicted"/>
<evidence type="ECO:0000313" key="3">
    <source>
        <dbReference type="EMBL" id="GMH20063.1"/>
    </source>
</evidence>
<reference evidence="3" key="1">
    <citation type="submission" date="2023-05" db="EMBL/GenBank/DDBJ databases">
        <title>Nepenthes gracilis genome sequencing.</title>
        <authorList>
            <person name="Fukushima K."/>
        </authorList>
    </citation>
    <scope>NUCLEOTIDE SEQUENCE</scope>
    <source>
        <strain evidence="3">SING2019-196</strain>
    </source>
</reference>
<evidence type="ECO:0000256" key="1">
    <source>
        <dbReference type="ARBA" id="ARBA00022884"/>
    </source>
</evidence>
<dbReference type="InterPro" id="IPR018222">
    <property type="entry name" value="Nuclear_transport_factor_2_euk"/>
</dbReference>
<dbReference type="InterPro" id="IPR039539">
    <property type="entry name" value="Ras_GTPase_bind_prot"/>
</dbReference>
<evidence type="ECO:0000259" key="2">
    <source>
        <dbReference type="PROSITE" id="PS50177"/>
    </source>
</evidence>
<dbReference type="PANTHER" id="PTHR10693">
    <property type="entry name" value="RAS GTPASE-ACTIVATING PROTEIN-BINDING PROTEIN"/>
    <property type="match status" value="1"/>
</dbReference>
<comment type="caution">
    <text evidence="3">The sequence shown here is derived from an EMBL/GenBank/DDBJ whole genome shotgun (WGS) entry which is preliminary data.</text>
</comment>
<dbReference type="GO" id="GO:0005829">
    <property type="term" value="C:cytosol"/>
    <property type="evidence" value="ECO:0007669"/>
    <property type="project" value="TreeGrafter"/>
</dbReference>
<dbReference type="Pfam" id="PF02136">
    <property type="entry name" value="NTF2"/>
    <property type="match status" value="1"/>
</dbReference>
<sequence length="105" mass="11877">MATPFMTAAQFVVAQYYQMLQRRPELVHQLYSDASTMLRIDGNTRETATAMLQIHAFVMSLCFTTIEIKTAHSLESWNGRVIVMAAGSVQIRNLTGRKKFAQTFS</sequence>
<dbReference type="GO" id="GO:1990904">
    <property type="term" value="C:ribonucleoprotein complex"/>
    <property type="evidence" value="ECO:0007669"/>
    <property type="project" value="TreeGrafter"/>
</dbReference>
<name>A0AAD3SZA4_NEPGR</name>
<dbReference type="PROSITE" id="PS50177">
    <property type="entry name" value="NTF2_DOMAIN"/>
    <property type="match status" value="1"/>
</dbReference>
<dbReference type="Gene3D" id="3.10.450.50">
    <property type="match status" value="1"/>
</dbReference>
<dbReference type="EMBL" id="BSYO01000021">
    <property type="protein sequence ID" value="GMH20063.1"/>
    <property type="molecule type" value="Genomic_DNA"/>
</dbReference>
<protein>
    <recommendedName>
        <fullName evidence="2">NTF2 domain-containing protein</fullName>
    </recommendedName>
</protein>
<organism evidence="3 4">
    <name type="scientific">Nepenthes gracilis</name>
    <name type="common">Slender pitcher plant</name>
    <dbReference type="NCBI Taxonomy" id="150966"/>
    <lineage>
        <taxon>Eukaryota</taxon>
        <taxon>Viridiplantae</taxon>
        <taxon>Streptophyta</taxon>
        <taxon>Embryophyta</taxon>
        <taxon>Tracheophyta</taxon>
        <taxon>Spermatophyta</taxon>
        <taxon>Magnoliopsida</taxon>
        <taxon>eudicotyledons</taxon>
        <taxon>Gunneridae</taxon>
        <taxon>Pentapetalae</taxon>
        <taxon>Caryophyllales</taxon>
        <taxon>Nepenthaceae</taxon>
        <taxon>Nepenthes</taxon>
    </lineage>
</organism>
<keyword evidence="1" id="KW-0694">RNA-binding</keyword>
<dbReference type="GO" id="GO:0003729">
    <property type="term" value="F:mRNA binding"/>
    <property type="evidence" value="ECO:0007669"/>
    <property type="project" value="TreeGrafter"/>
</dbReference>
<accession>A0AAD3SZA4</accession>
<dbReference type="InterPro" id="IPR002075">
    <property type="entry name" value="NTF2_dom"/>
</dbReference>
<gene>
    <name evidence="3" type="ORF">Nepgr_021904</name>
</gene>
<dbReference type="SUPFAM" id="SSF54427">
    <property type="entry name" value="NTF2-like"/>
    <property type="match status" value="1"/>
</dbReference>